<proteinExistence type="predicted"/>
<gene>
    <name evidence="4" type="ORF">DF286_00265</name>
</gene>
<dbReference type="InterPro" id="IPR003399">
    <property type="entry name" value="Mce/MlaD"/>
</dbReference>
<sequence>MKGLLRDNLVEAAVGLLVVLLAGWFVAFAWQRTGGGIRDSIQVTALFPAANGVSVGTDVRIAGLKVGSVASQRLDPETYQAEVILAIDEDFKVPSDSTAAITMEGLLGGTYITLLPGGSPTPLKNGDVIFDTQGSVDMMGLIGSFINRSGGRNSAPPQDEENSGLGTMEELGAQ</sequence>
<evidence type="ECO:0000259" key="3">
    <source>
        <dbReference type="Pfam" id="PF02470"/>
    </source>
</evidence>
<keyword evidence="2" id="KW-0812">Transmembrane</keyword>
<dbReference type="AlphaFoldDB" id="A0A2U2IZF7"/>
<dbReference type="OrthoDB" id="7164001at2"/>
<evidence type="ECO:0000313" key="5">
    <source>
        <dbReference type="Proteomes" id="UP000245916"/>
    </source>
</evidence>
<feature type="region of interest" description="Disordered" evidence="1">
    <location>
        <begin position="147"/>
        <end position="174"/>
    </location>
</feature>
<comment type="caution">
    <text evidence="4">The sequence shown here is derived from an EMBL/GenBank/DDBJ whole genome shotgun (WGS) entry which is preliminary data.</text>
</comment>
<dbReference type="RefSeq" id="WP_109269615.1">
    <property type="nucleotide sequence ID" value="NZ_QFFF01000001.1"/>
</dbReference>
<evidence type="ECO:0000256" key="2">
    <source>
        <dbReference type="SAM" id="Phobius"/>
    </source>
</evidence>
<feature type="transmembrane region" description="Helical" evidence="2">
    <location>
        <begin position="12"/>
        <end position="30"/>
    </location>
</feature>
<evidence type="ECO:0000256" key="1">
    <source>
        <dbReference type="SAM" id="MobiDB-lite"/>
    </source>
</evidence>
<keyword evidence="5" id="KW-1185">Reference proteome</keyword>
<feature type="domain" description="Mce/MlaD" evidence="3">
    <location>
        <begin position="40"/>
        <end position="117"/>
    </location>
</feature>
<dbReference type="PANTHER" id="PTHR33371:SF4">
    <property type="entry name" value="INTERMEMBRANE PHOSPHOLIPID TRANSPORT SYSTEM BINDING PROTEIN MLAD"/>
    <property type="match status" value="1"/>
</dbReference>
<feature type="compositionally biased region" description="Polar residues" evidence="1">
    <location>
        <begin position="147"/>
        <end position="156"/>
    </location>
</feature>
<dbReference type="InterPro" id="IPR052336">
    <property type="entry name" value="MlaD_Phospholipid_Transporter"/>
</dbReference>
<evidence type="ECO:0000313" key="4">
    <source>
        <dbReference type="EMBL" id="PWG01475.1"/>
    </source>
</evidence>
<dbReference type="Proteomes" id="UP000245916">
    <property type="component" value="Unassembled WGS sequence"/>
</dbReference>
<protein>
    <submittedName>
        <fullName evidence="4">Outer membrane lipid asymmetry maintenance protein MlaD</fullName>
    </submittedName>
</protein>
<organism evidence="4 5">
    <name type="scientific">Allosphingosinicella humi</name>
    <dbReference type="NCBI Taxonomy" id="2068657"/>
    <lineage>
        <taxon>Bacteria</taxon>
        <taxon>Pseudomonadati</taxon>
        <taxon>Pseudomonadota</taxon>
        <taxon>Alphaproteobacteria</taxon>
        <taxon>Sphingomonadales</taxon>
        <taxon>Sphingomonadaceae</taxon>
        <taxon>Allosphingosinicella</taxon>
    </lineage>
</organism>
<dbReference type="PANTHER" id="PTHR33371">
    <property type="entry name" value="INTERMEMBRANE PHOSPHOLIPID TRANSPORT SYSTEM BINDING PROTEIN MLAD-RELATED"/>
    <property type="match status" value="1"/>
</dbReference>
<keyword evidence="2" id="KW-0472">Membrane</keyword>
<dbReference type="EMBL" id="QFFF01000001">
    <property type="protein sequence ID" value="PWG01475.1"/>
    <property type="molecule type" value="Genomic_DNA"/>
</dbReference>
<reference evidence="4 5" key="1">
    <citation type="submission" date="2018-05" db="EMBL/GenBank/DDBJ databases">
        <title>Genome of Sphingosinicella humi QZX222.</title>
        <authorList>
            <person name="Qiao Z."/>
            <person name="Wang G."/>
        </authorList>
    </citation>
    <scope>NUCLEOTIDE SEQUENCE [LARGE SCALE GENOMIC DNA]</scope>
    <source>
        <strain evidence="4 5">QZX222</strain>
    </source>
</reference>
<name>A0A2U2IZF7_9SPHN</name>
<dbReference type="Pfam" id="PF02470">
    <property type="entry name" value="MlaD"/>
    <property type="match status" value="1"/>
</dbReference>
<keyword evidence="2" id="KW-1133">Transmembrane helix</keyword>
<accession>A0A2U2IZF7</accession>